<dbReference type="InterPro" id="IPR001173">
    <property type="entry name" value="Glyco_trans_2-like"/>
</dbReference>
<organism evidence="3">
    <name type="scientific">Cladocopium goreaui</name>
    <dbReference type="NCBI Taxonomy" id="2562237"/>
    <lineage>
        <taxon>Eukaryota</taxon>
        <taxon>Sar</taxon>
        <taxon>Alveolata</taxon>
        <taxon>Dinophyceae</taxon>
        <taxon>Suessiales</taxon>
        <taxon>Symbiodiniaceae</taxon>
        <taxon>Cladocopium</taxon>
    </lineage>
</organism>
<evidence type="ECO:0000313" key="4">
    <source>
        <dbReference type="EMBL" id="CAL4759414.1"/>
    </source>
</evidence>
<feature type="transmembrane region" description="Helical" evidence="1">
    <location>
        <begin position="601"/>
        <end position="621"/>
    </location>
</feature>
<dbReference type="InterPro" id="IPR029044">
    <property type="entry name" value="Nucleotide-diphossugar_trans"/>
</dbReference>
<comment type="caution">
    <text evidence="3">The sequence shown here is derived from an EMBL/GenBank/DDBJ whole genome shotgun (WGS) entry which is preliminary data.</text>
</comment>
<dbReference type="EMBL" id="CAMXCT020000001">
    <property type="protein sequence ID" value="CAL1125477.1"/>
    <property type="molecule type" value="Genomic_DNA"/>
</dbReference>
<dbReference type="CDD" id="cd04179">
    <property type="entry name" value="DPM_DPG-synthase_like"/>
    <property type="match status" value="1"/>
</dbReference>
<feature type="transmembrane region" description="Helical" evidence="1">
    <location>
        <begin position="783"/>
        <end position="809"/>
    </location>
</feature>
<evidence type="ECO:0000313" key="3">
    <source>
        <dbReference type="EMBL" id="CAI3972102.1"/>
    </source>
</evidence>
<dbReference type="EMBL" id="CAMXCT010000001">
    <property type="protein sequence ID" value="CAI3972102.1"/>
    <property type="molecule type" value="Genomic_DNA"/>
</dbReference>
<protein>
    <submittedName>
        <fullName evidence="4">Uncharacterized glycosyltransferase Mb0553</fullName>
    </submittedName>
</protein>
<keyword evidence="1" id="KW-0472">Membrane</keyword>
<keyword evidence="1" id="KW-1133">Transmembrane helix</keyword>
<evidence type="ECO:0000313" key="5">
    <source>
        <dbReference type="Proteomes" id="UP001152797"/>
    </source>
</evidence>
<feature type="transmembrane region" description="Helical" evidence="1">
    <location>
        <begin position="331"/>
        <end position="353"/>
    </location>
</feature>
<dbReference type="SUPFAM" id="SSF53448">
    <property type="entry name" value="Nucleotide-diphospho-sugar transferases"/>
    <property type="match status" value="1"/>
</dbReference>
<feature type="transmembrane region" description="Helical" evidence="1">
    <location>
        <begin position="564"/>
        <end position="589"/>
    </location>
</feature>
<dbReference type="OrthoDB" id="2603at2759"/>
<reference evidence="3" key="1">
    <citation type="submission" date="2022-10" db="EMBL/GenBank/DDBJ databases">
        <authorList>
            <person name="Chen Y."/>
            <person name="Dougan E. K."/>
            <person name="Chan C."/>
            <person name="Rhodes N."/>
            <person name="Thang M."/>
        </authorList>
    </citation>
    <scope>NUCLEOTIDE SEQUENCE</scope>
</reference>
<proteinExistence type="predicted"/>
<feature type="transmembrane region" description="Helical" evidence="1">
    <location>
        <begin position="732"/>
        <end position="753"/>
    </location>
</feature>
<evidence type="ECO:0000256" key="1">
    <source>
        <dbReference type="SAM" id="Phobius"/>
    </source>
</evidence>
<feature type="transmembrane region" description="Helical" evidence="1">
    <location>
        <begin position="365"/>
        <end position="382"/>
    </location>
</feature>
<reference evidence="4 5" key="2">
    <citation type="submission" date="2024-05" db="EMBL/GenBank/DDBJ databases">
        <authorList>
            <person name="Chen Y."/>
            <person name="Shah S."/>
            <person name="Dougan E. K."/>
            <person name="Thang M."/>
            <person name="Chan C."/>
        </authorList>
    </citation>
    <scope>NUCLEOTIDE SEQUENCE [LARGE SCALE GENOMIC DNA]</scope>
</reference>
<dbReference type="Gene3D" id="3.90.550.10">
    <property type="entry name" value="Spore Coat Polysaccharide Biosynthesis Protein SpsA, Chain A"/>
    <property type="match status" value="1"/>
</dbReference>
<dbReference type="Pfam" id="PF00535">
    <property type="entry name" value="Glycos_transf_2"/>
    <property type="match status" value="1"/>
</dbReference>
<feature type="transmembrane region" description="Helical" evidence="1">
    <location>
        <begin position="297"/>
        <end position="319"/>
    </location>
</feature>
<feature type="transmembrane region" description="Helical" evidence="1">
    <location>
        <begin position="483"/>
        <end position="503"/>
    </location>
</feature>
<accession>A0A9P1BF32</accession>
<gene>
    <name evidence="3" type="ORF">C1SCF055_LOCUS692</name>
</gene>
<feature type="transmembrane region" description="Helical" evidence="1">
    <location>
        <begin position="523"/>
        <end position="544"/>
    </location>
</feature>
<dbReference type="Proteomes" id="UP001152797">
    <property type="component" value="Unassembled WGS sequence"/>
</dbReference>
<keyword evidence="1" id="KW-0812">Transmembrane</keyword>
<dbReference type="EMBL" id="CAMXCT030000001">
    <property type="protein sequence ID" value="CAL4759414.1"/>
    <property type="molecule type" value="Genomic_DNA"/>
</dbReference>
<dbReference type="InterPro" id="IPR050256">
    <property type="entry name" value="Glycosyltransferase_2"/>
</dbReference>
<dbReference type="Pfam" id="PF26314">
    <property type="entry name" value="MptA_B_family"/>
    <property type="match status" value="1"/>
</dbReference>
<evidence type="ECO:0000259" key="2">
    <source>
        <dbReference type="Pfam" id="PF00535"/>
    </source>
</evidence>
<dbReference type="AlphaFoldDB" id="A0A9P1BF32"/>
<feature type="domain" description="Glycosyltransferase 2-like" evidence="2">
    <location>
        <begin position="16"/>
        <end position="178"/>
    </location>
</feature>
<keyword evidence="5" id="KW-1185">Reference proteome</keyword>
<dbReference type="PANTHER" id="PTHR48090:SF7">
    <property type="entry name" value="RFBJ PROTEIN"/>
    <property type="match status" value="1"/>
</dbReference>
<sequence length="821" mass="89958">MQRSPDRAEIQEGVWVIIPAMNDQTTVSVVLNELPEVTRVIVVDNGSTDRTAQVAELAGAKVVSEPRRGYGWACLRGMQAIVDSVEQGDTAPETVVFLSGDNSDPAGHLSSLTAPIAAGEADFVLGSRRSGTGKNASMPWQRALRNRVACLLMRWMFGASYTDIGRFRAIRYETLRQLGMVDRNFGWSVEMQIKAARAGLTTLEVPVPYRRSNASAKIAGKVQGAYRAGWNVLYTIAKYGWLTRKPQPVTVRIATRQEWPGGPSLFAVASTVPTDPEVMAKSRTPEPIDDAEDTRRLVYVGLIAVGCWLALCVVSRLSGSIDSQADPQRPFMTVMGMFALVFFGHIGALLIGLRIRSRRRLTEMIVAAAVVFRITLLPTVPIQELDIYRYLWDGAVSTSGVNPYRYSPDQIKNANGGQNLPESLEELVELSRSDPAMGQALAQVQPGDLTTIYPPVSQAVFAMASLVTPPTASLYERVVILKAWLVGFDLATLWVLISLLRIVHRHVAWSIAYAWSPLVLKEIANAGHLDAVAVFLTMLAIFLATRLLWPNPEEKTEEPSTRDFAWVGAALGFAVSAKLYPIILLPWLVGSTAKRQGWAPAGVVSGTSLLIVLATCWPLVFGYGGDTAQAPATQQQTGGISVSEFSPAPIVTRESSAHGLTSFLKYWEMNDFLFMIVVENLKPTVDAQPGSTPWFSLVPESWRSRVLAPLSGAEDGSTTGSSPREDHEAAFVLSRVITGAIFLILMGVFAWYASRAEHTVVWLSYAFLTIAWFWLLSPAQNPWYWVWALPLVGFARSRVWLAMGGLVCWGPATMERHSSTS</sequence>
<dbReference type="PANTHER" id="PTHR48090">
    <property type="entry name" value="UNDECAPRENYL-PHOSPHATE 4-DEOXY-4-FORMAMIDO-L-ARABINOSE TRANSFERASE-RELATED"/>
    <property type="match status" value="1"/>
</dbReference>
<feature type="transmembrane region" description="Helical" evidence="1">
    <location>
        <begin position="760"/>
        <end position="777"/>
    </location>
</feature>
<name>A0A9P1BF32_9DINO</name>